<dbReference type="OrthoDB" id="9792518at2"/>
<dbReference type="SFLD" id="SFLDS00003">
    <property type="entry name" value="Haloacid_Dehalogenase"/>
    <property type="match status" value="1"/>
</dbReference>
<name>A0A3S9AC20_9BACL</name>
<dbReference type="GO" id="GO:0005829">
    <property type="term" value="C:cytosol"/>
    <property type="evidence" value="ECO:0007669"/>
    <property type="project" value="TreeGrafter"/>
</dbReference>
<dbReference type="InterPro" id="IPR023198">
    <property type="entry name" value="PGP-like_dom2"/>
</dbReference>
<keyword evidence="1" id="KW-0378">Hydrolase</keyword>
<sequence>MKYEAIIFDMDGTLFQTNEILEPALEDTFSHLRLIDEWSGQTPIQTYREIMGVPLQVVWETLLPNHSDTVRQLANSIFHEMLIKYIQQGRGALYPHACEVLDYLKQAGCSIFIASNGAAHYLNAIVSYYKLDQWLEETFSIEQIESDDKADLVSRMKWEYRLEHAAVVGDRIIDINAARRNGFTAIGCRFDFSVEEELAKADIVIDDLLELKTIV</sequence>
<evidence type="ECO:0000313" key="1">
    <source>
        <dbReference type="EMBL" id="AZN43260.1"/>
    </source>
</evidence>
<dbReference type="InterPro" id="IPR023214">
    <property type="entry name" value="HAD_sf"/>
</dbReference>
<dbReference type="Pfam" id="PF00702">
    <property type="entry name" value="Hydrolase"/>
    <property type="match status" value="1"/>
</dbReference>
<dbReference type="KEGG" id="palb:EJC50_28900"/>
<dbReference type="PANTHER" id="PTHR43434">
    <property type="entry name" value="PHOSPHOGLYCOLATE PHOSPHATASE"/>
    <property type="match status" value="1"/>
</dbReference>
<dbReference type="Gene3D" id="3.40.50.1000">
    <property type="entry name" value="HAD superfamily/HAD-like"/>
    <property type="match status" value="1"/>
</dbReference>
<dbReference type="PANTHER" id="PTHR43434:SF1">
    <property type="entry name" value="PHOSPHOGLYCOLATE PHOSPHATASE"/>
    <property type="match status" value="1"/>
</dbReference>
<gene>
    <name evidence="1" type="ORF">EJC50_28900</name>
</gene>
<dbReference type="GO" id="GO:0008967">
    <property type="term" value="F:phosphoglycolate phosphatase activity"/>
    <property type="evidence" value="ECO:0007669"/>
    <property type="project" value="TreeGrafter"/>
</dbReference>
<dbReference type="SUPFAM" id="SSF56784">
    <property type="entry name" value="HAD-like"/>
    <property type="match status" value="1"/>
</dbReference>
<dbReference type="AlphaFoldDB" id="A0A3S9AC20"/>
<organism evidence="1 2">
    <name type="scientific">Paenibacillus albus</name>
    <dbReference type="NCBI Taxonomy" id="2495582"/>
    <lineage>
        <taxon>Bacteria</taxon>
        <taxon>Bacillati</taxon>
        <taxon>Bacillota</taxon>
        <taxon>Bacilli</taxon>
        <taxon>Bacillales</taxon>
        <taxon>Paenibacillaceae</taxon>
        <taxon>Paenibacillus</taxon>
    </lineage>
</organism>
<dbReference type="RefSeq" id="WP_126019642.1">
    <property type="nucleotide sequence ID" value="NZ_CP034437.1"/>
</dbReference>
<dbReference type="GO" id="GO:0006281">
    <property type="term" value="P:DNA repair"/>
    <property type="evidence" value="ECO:0007669"/>
    <property type="project" value="TreeGrafter"/>
</dbReference>
<dbReference type="InterPro" id="IPR036412">
    <property type="entry name" value="HAD-like_sf"/>
</dbReference>
<dbReference type="SFLD" id="SFLDG01129">
    <property type="entry name" value="C1.5:_HAD__Beta-PGM__Phosphata"/>
    <property type="match status" value="1"/>
</dbReference>
<protein>
    <submittedName>
        <fullName evidence="1">HAD family hydrolase</fullName>
    </submittedName>
</protein>
<dbReference type="InterPro" id="IPR050155">
    <property type="entry name" value="HAD-like_hydrolase_sf"/>
</dbReference>
<keyword evidence="2" id="KW-1185">Reference proteome</keyword>
<dbReference type="Gene3D" id="1.10.150.240">
    <property type="entry name" value="Putative phosphatase, domain 2"/>
    <property type="match status" value="1"/>
</dbReference>
<dbReference type="EMBL" id="CP034437">
    <property type="protein sequence ID" value="AZN43260.1"/>
    <property type="molecule type" value="Genomic_DNA"/>
</dbReference>
<accession>A0A3S9AC20</accession>
<dbReference type="Proteomes" id="UP000272528">
    <property type="component" value="Chromosome"/>
</dbReference>
<reference evidence="2" key="1">
    <citation type="submission" date="2018-12" db="EMBL/GenBank/DDBJ databases">
        <title>Genome sequence of Peanibacillus sp.</title>
        <authorList>
            <person name="Subramani G."/>
            <person name="Srinivasan S."/>
            <person name="Kim M.K."/>
        </authorList>
    </citation>
    <scope>NUCLEOTIDE SEQUENCE [LARGE SCALE GENOMIC DNA]</scope>
    <source>
        <strain evidence="2">18JY67-1</strain>
    </source>
</reference>
<evidence type="ECO:0000313" key="2">
    <source>
        <dbReference type="Proteomes" id="UP000272528"/>
    </source>
</evidence>
<proteinExistence type="predicted"/>